<dbReference type="PANTHER" id="PTHR47861:SF3">
    <property type="entry name" value="FKBP-TYPE PEPTIDYL-PROLYL CIS-TRANS ISOMERASE SLYD"/>
    <property type="match status" value="1"/>
</dbReference>
<protein>
    <recommendedName>
        <fullName evidence="10">Peptidyl-prolyl cis-trans isomerase</fullName>
        <ecNumber evidence="10">5.2.1.8</ecNumber>
    </recommendedName>
</protein>
<dbReference type="GO" id="GO:0003755">
    <property type="term" value="F:peptidyl-prolyl cis-trans isomerase activity"/>
    <property type="evidence" value="ECO:0007669"/>
    <property type="project" value="UniProtKB-UniRule"/>
</dbReference>
<evidence type="ECO:0000256" key="6">
    <source>
        <dbReference type="ARBA" id="ARBA00023186"/>
    </source>
</evidence>
<evidence type="ECO:0000256" key="2">
    <source>
        <dbReference type="ARBA" id="ARBA00004496"/>
    </source>
</evidence>
<evidence type="ECO:0000256" key="1">
    <source>
        <dbReference type="ARBA" id="ARBA00000971"/>
    </source>
</evidence>
<name>A0AAJ6BGJ0_9BACT</name>
<gene>
    <name evidence="12" type="ORF">P0Y53_22805</name>
</gene>
<evidence type="ECO:0000256" key="5">
    <source>
        <dbReference type="ARBA" id="ARBA00023110"/>
    </source>
</evidence>
<reference evidence="12" key="1">
    <citation type="submission" date="2023-03" db="EMBL/GenBank/DDBJ databases">
        <title>Andean soil-derived lignocellulolytic bacterial consortium as a source of novel taxa and putative plastic-active enzymes.</title>
        <authorList>
            <person name="Diaz-Garcia L."/>
            <person name="Chuvochina M."/>
            <person name="Feuerriegel G."/>
            <person name="Bunk B."/>
            <person name="Sproer C."/>
            <person name="Streit W.R."/>
            <person name="Rodriguez L.M."/>
            <person name="Overmann J."/>
            <person name="Jimenez D.J."/>
        </authorList>
    </citation>
    <scope>NUCLEOTIDE SEQUENCE</scope>
    <source>
        <strain evidence="12">MAG 7</strain>
    </source>
</reference>
<dbReference type="Proteomes" id="UP001220610">
    <property type="component" value="Chromosome"/>
</dbReference>
<dbReference type="Pfam" id="PF00254">
    <property type="entry name" value="FKBP_C"/>
    <property type="match status" value="1"/>
</dbReference>
<dbReference type="EC" id="5.2.1.8" evidence="10"/>
<evidence type="ECO:0000313" key="13">
    <source>
        <dbReference type="Proteomes" id="UP001220610"/>
    </source>
</evidence>
<sequence length="150" mass="15922">MQQAKSGDTVKVHYHGRLTDGTTFDSSEGREPLEFQVGTGSVIAGFDNGITGMSVGEKKTIQIPVDQAYGPKDPTMLVEFPVSNFPPDLKPEVGMQLNMTNGAGQVIPVVIAEVGTETVILDANHPLAGQDLVFDIELVEIGGGSRIIMP</sequence>
<evidence type="ECO:0000259" key="11">
    <source>
        <dbReference type="PROSITE" id="PS50059"/>
    </source>
</evidence>
<evidence type="ECO:0000256" key="4">
    <source>
        <dbReference type="ARBA" id="ARBA00022490"/>
    </source>
</evidence>
<comment type="function">
    <text evidence="8">Also involved in hydrogenase metallocenter assembly, probably by participating in the nickel insertion step. This function in hydrogenase biosynthesis requires chaperone activity and the presence of the metal-binding domain, but not PPIase activity.</text>
</comment>
<proteinExistence type="inferred from homology"/>
<evidence type="ECO:0000256" key="8">
    <source>
        <dbReference type="ARBA" id="ARBA00037071"/>
    </source>
</evidence>
<dbReference type="InterPro" id="IPR001179">
    <property type="entry name" value="PPIase_FKBP_dom"/>
</dbReference>
<dbReference type="InterPro" id="IPR046357">
    <property type="entry name" value="PPIase_dom_sf"/>
</dbReference>
<dbReference type="SUPFAM" id="SSF54534">
    <property type="entry name" value="FKBP-like"/>
    <property type="match status" value="1"/>
</dbReference>
<organism evidence="12 13">
    <name type="scientific">Candidatus Pseudobacter hemicellulosilyticus</name>
    <dbReference type="NCBI Taxonomy" id="3121375"/>
    <lineage>
        <taxon>Bacteria</taxon>
        <taxon>Pseudomonadati</taxon>
        <taxon>Bacteroidota</taxon>
        <taxon>Chitinophagia</taxon>
        <taxon>Chitinophagales</taxon>
        <taxon>Chitinophagaceae</taxon>
        <taxon>Pseudobacter</taxon>
    </lineage>
</organism>
<dbReference type="AlphaFoldDB" id="A0AAJ6BGJ0"/>
<keyword evidence="5 9" id="KW-0697">Rotamase</keyword>
<comment type="catalytic activity">
    <reaction evidence="1 9 10">
        <text>[protein]-peptidylproline (omega=180) = [protein]-peptidylproline (omega=0)</text>
        <dbReference type="Rhea" id="RHEA:16237"/>
        <dbReference type="Rhea" id="RHEA-COMP:10747"/>
        <dbReference type="Rhea" id="RHEA-COMP:10748"/>
        <dbReference type="ChEBI" id="CHEBI:83833"/>
        <dbReference type="ChEBI" id="CHEBI:83834"/>
        <dbReference type="EC" id="5.2.1.8"/>
    </reaction>
</comment>
<evidence type="ECO:0000256" key="7">
    <source>
        <dbReference type="ARBA" id="ARBA00023235"/>
    </source>
</evidence>
<dbReference type="EMBL" id="CP119311">
    <property type="protein sequence ID" value="WEK35332.1"/>
    <property type="molecule type" value="Genomic_DNA"/>
</dbReference>
<evidence type="ECO:0000256" key="10">
    <source>
        <dbReference type="RuleBase" id="RU003915"/>
    </source>
</evidence>
<keyword evidence="7 9" id="KW-0413">Isomerase</keyword>
<comment type="similarity">
    <text evidence="3 10">Belongs to the FKBP-type PPIase family.</text>
</comment>
<evidence type="ECO:0000256" key="3">
    <source>
        <dbReference type="ARBA" id="ARBA00006577"/>
    </source>
</evidence>
<evidence type="ECO:0000313" key="12">
    <source>
        <dbReference type="EMBL" id="WEK35332.1"/>
    </source>
</evidence>
<dbReference type="PANTHER" id="PTHR47861">
    <property type="entry name" value="FKBP-TYPE PEPTIDYL-PROLYL CIS-TRANS ISOMERASE SLYD"/>
    <property type="match status" value="1"/>
</dbReference>
<keyword evidence="6" id="KW-0143">Chaperone</keyword>
<dbReference type="PROSITE" id="PS50059">
    <property type="entry name" value="FKBP_PPIASE"/>
    <property type="match status" value="1"/>
</dbReference>
<accession>A0AAJ6BGJ0</accession>
<evidence type="ECO:0000256" key="9">
    <source>
        <dbReference type="PROSITE-ProRule" id="PRU00277"/>
    </source>
</evidence>
<comment type="subcellular location">
    <subcellularLocation>
        <location evidence="2">Cytoplasm</location>
    </subcellularLocation>
</comment>
<dbReference type="Gene3D" id="3.10.50.40">
    <property type="match status" value="1"/>
</dbReference>
<dbReference type="GO" id="GO:0042026">
    <property type="term" value="P:protein refolding"/>
    <property type="evidence" value="ECO:0007669"/>
    <property type="project" value="UniProtKB-ARBA"/>
</dbReference>
<keyword evidence="4" id="KW-0963">Cytoplasm</keyword>
<dbReference type="GO" id="GO:0005737">
    <property type="term" value="C:cytoplasm"/>
    <property type="evidence" value="ECO:0007669"/>
    <property type="project" value="UniProtKB-SubCell"/>
</dbReference>
<feature type="domain" description="PPIase FKBP-type" evidence="11">
    <location>
        <begin position="7"/>
        <end position="88"/>
    </location>
</feature>